<keyword evidence="2" id="KW-1185">Reference proteome</keyword>
<dbReference type="Proteomes" id="UP000605518">
    <property type="component" value="Segment"/>
</dbReference>
<name>A0A7S5QXS7_9CAUD</name>
<sequence length="67" mass="7559">MRNIYAYTAVKSPYPEYISVNQVSNDYSITVRSPAEVYGSEGKTAMLTISRDEAFKLLKALEEALYT</sequence>
<proteinExistence type="predicted"/>
<reference evidence="1" key="1">
    <citation type="submission" date="2020-01" db="EMBL/GenBank/DDBJ databases">
        <title>Patterns of diversity and host range of bacteriophage communities associated with bean-nodulatin bacteria.</title>
        <authorList>
            <person name="Vann Cauwenberghe J."/>
            <person name="Santamaria R.I."/>
            <person name="Bustos P."/>
            <person name="Juarez S."/>
            <person name="Gonzalez V."/>
        </authorList>
    </citation>
    <scope>NUCLEOTIDE SEQUENCE</scope>
</reference>
<organism evidence="1 2">
    <name type="scientific">Rhizobium phage RHph_Y68</name>
    <dbReference type="NCBI Taxonomy" id="2509787"/>
    <lineage>
        <taxon>Viruses</taxon>
        <taxon>Duplodnaviria</taxon>
        <taxon>Heunggongvirae</taxon>
        <taxon>Uroviricota</taxon>
        <taxon>Caudoviricetes</taxon>
        <taxon>Pootjesviridae</taxon>
        <taxon>Staniewskivirinae</taxon>
        <taxon>Trinifflemingvirus</taxon>
        <taxon>Trinifflemingvirus Y68</taxon>
    </lineage>
</organism>
<evidence type="ECO:0000313" key="1">
    <source>
        <dbReference type="EMBL" id="QIG67978.1"/>
    </source>
</evidence>
<gene>
    <name evidence="1" type="ORF">EVB55_043</name>
</gene>
<evidence type="ECO:0000313" key="2">
    <source>
        <dbReference type="Proteomes" id="UP000605518"/>
    </source>
</evidence>
<accession>A0A7S5QXS7</accession>
<dbReference type="EMBL" id="MN988486">
    <property type="protein sequence ID" value="QIG67978.1"/>
    <property type="molecule type" value="Genomic_DNA"/>
</dbReference>
<protein>
    <submittedName>
        <fullName evidence="1">Uncharacterized protein</fullName>
    </submittedName>
</protein>